<proteinExistence type="predicted"/>
<reference evidence="2" key="1">
    <citation type="journal article" date="2019" name="Int. J. Syst. Evol. Microbiol.">
        <title>The Global Catalogue of Microorganisms (GCM) 10K type strain sequencing project: providing services to taxonomists for standard genome sequencing and annotation.</title>
        <authorList>
            <consortium name="The Broad Institute Genomics Platform"/>
            <consortium name="The Broad Institute Genome Sequencing Center for Infectious Disease"/>
            <person name="Wu L."/>
            <person name="Ma J."/>
        </authorList>
    </citation>
    <scope>NUCLEOTIDE SEQUENCE [LARGE SCALE GENOMIC DNA]</scope>
    <source>
        <strain evidence="2">KCTC 52925</strain>
    </source>
</reference>
<evidence type="ECO:0000313" key="2">
    <source>
        <dbReference type="Proteomes" id="UP001597438"/>
    </source>
</evidence>
<organism evidence="1 2">
    <name type="scientific">Christiangramia antarctica</name>
    <dbReference type="NCBI Taxonomy" id="2058158"/>
    <lineage>
        <taxon>Bacteria</taxon>
        <taxon>Pseudomonadati</taxon>
        <taxon>Bacteroidota</taxon>
        <taxon>Flavobacteriia</taxon>
        <taxon>Flavobacteriales</taxon>
        <taxon>Flavobacteriaceae</taxon>
        <taxon>Christiangramia</taxon>
    </lineage>
</organism>
<protein>
    <recommendedName>
        <fullName evidence="3">Arginyl-tRNA synthetase</fullName>
    </recommendedName>
</protein>
<comment type="caution">
    <text evidence="1">The sequence shown here is derived from an EMBL/GenBank/DDBJ whole genome shotgun (WGS) entry which is preliminary data.</text>
</comment>
<name>A0ABW5X674_9FLAO</name>
<dbReference type="Proteomes" id="UP001597438">
    <property type="component" value="Unassembled WGS sequence"/>
</dbReference>
<sequence>MLLNVSYNRSGITEKVNKEVGKPFNLMERVRLKGTGSPKLQITSTSIEIHNLLILDNNANNCNVELRNNGIIIRFRSLLETYALVIPYYKLSLYKGKAEEYSMYRDQYFIKVKADSPGIHKFFKKIIDYKADNAPTQIDDL</sequence>
<accession>A0ABW5X674</accession>
<evidence type="ECO:0008006" key="3">
    <source>
        <dbReference type="Google" id="ProtNLM"/>
    </source>
</evidence>
<gene>
    <name evidence="1" type="ORF">ACFSYS_14815</name>
</gene>
<evidence type="ECO:0000313" key="1">
    <source>
        <dbReference type="EMBL" id="MFD2834561.1"/>
    </source>
</evidence>
<dbReference type="RefSeq" id="WP_251740502.1">
    <property type="nucleotide sequence ID" value="NZ_JBHUOJ010000033.1"/>
</dbReference>
<dbReference type="EMBL" id="JBHUOJ010000033">
    <property type="protein sequence ID" value="MFD2834561.1"/>
    <property type="molecule type" value="Genomic_DNA"/>
</dbReference>
<keyword evidence="2" id="KW-1185">Reference proteome</keyword>